<sequence length="210" mass="23224">MAAFCVSFRESICWLPGEASEPTQTVVLTGLKSGVFLDVRFEKTSGKLDWAFAGYRSSAGPNVAKFTHHIDSRTLNPLDVMDLGQNTPLPNGMTMETGEMVNPATGMVEAYEEMWREKECHDGVFVRNVTSSVWRARVGTMQLALGRTPGPKCDFWAWQAKKSGEGWVVGYATPGLDAEVADYFLPEDCSGWQAGSTVEWRGETWVVLEN</sequence>
<proteinExistence type="predicted"/>
<dbReference type="Proteomes" id="UP001219525">
    <property type="component" value="Unassembled WGS sequence"/>
</dbReference>
<dbReference type="EMBL" id="JARJCW010000007">
    <property type="protein sequence ID" value="KAJ7222484.1"/>
    <property type="molecule type" value="Genomic_DNA"/>
</dbReference>
<dbReference type="Pfam" id="PF16815">
    <property type="entry name" value="HRI1"/>
    <property type="match status" value="1"/>
</dbReference>
<name>A0AAD6YLC0_9AGAR</name>
<gene>
    <name evidence="1" type="ORF">GGX14DRAFT_353036</name>
</gene>
<evidence type="ECO:0008006" key="3">
    <source>
        <dbReference type="Google" id="ProtNLM"/>
    </source>
</evidence>
<dbReference type="InterPro" id="IPR031818">
    <property type="entry name" value="Hri1"/>
</dbReference>
<dbReference type="InterPro" id="IPR043047">
    <property type="entry name" value="Hri1_N_sf"/>
</dbReference>
<organism evidence="1 2">
    <name type="scientific">Mycena pura</name>
    <dbReference type="NCBI Taxonomy" id="153505"/>
    <lineage>
        <taxon>Eukaryota</taxon>
        <taxon>Fungi</taxon>
        <taxon>Dikarya</taxon>
        <taxon>Basidiomycota</taxon>
        <taxon>Agaricomycotina</taxon>
        <taxon>Agaricomycetes</taxon>
        <taxon>Agaricomycetidae</taxon>
        <taxon>Agaricales</taxon>
        <taxon>Marasmiineae</taxon>
        <taxon>Mycenaceae</taxon>
        <taxon>Mycena</taxon>
    </lineage>
</organism>
<dbReference type="Gene3D" id="2.40.128.320">
    <property type="entry name" value="Protein HRI1, N-terminal domain"/>
    <property type="match status" value="1"/>
</dbReference>
<comment type="caution">
    <text evidence="1">The sequence shown here is derived from an EMBL/GenBank/DDBJ whole genome shotgun (WGS) entry which is preliminary data.</text>
</comment>
<accession>A0AAD6YLC0</accession>
<evidence type="ECO:0000313" key="2">
    <source>
        <dbReference type="Proteomes" id="UP001219525"/>
    </source>
</evidence>
<evidence type="ECO:0000313" key="1">
    <source>
        <dbReference type="EMBL" id="KAJ7222484.1"/>
    </source>
</evidence>
<protein>
    <recommendedName>
        <fullName evidence="3">Protein HRI1</fullName>
    </recommendedName>
</protein>
<keyword evidence="2" id="KW-1185">Reference proteome</keyword>
<reference evidence="1" key="1">
    <citation type="submission" date="2023-03" db="EMBL/GenBank/DDBJ databases">
        <title>Massive genome expansion in bonnet fungi (Mycena s.s.) driven by repeated elements and novel gene families across ecological guilds.</title>
        <authorList>
            <consortium name="Lawrence Berkeley National Laboratory"/>
            <person name="Harder C.B."/>
            <person name="Miyauchi S."/>
            <person name="Viragh M."/>
            <person name="Kuo A."/>
            <person name="Thoen E."/>
            <person name="Andreopoulos B."/>
            <person name="Lu D."/>
            <person name="Skrede I."/>
            <person name="Drula E."/>
            <person name="Henrissat B."/>
            <person name="Morin E."/>
            <person name="Kohler A."/>
            <person name="Barry K."/>
            <person name="LaButti K."/>
            <person name="Morin E."/>
            <person name="Salamov A."/>
            <person name="Lipzen A."/>
            <person name="Mereny Z."/>
            <person name="Hegedus B."/>
            <person name="Baldrian P."/>
            <person name="Stursova M."/>
            <person name="Weitz H."/>
            <person name="Taylor A."/>
            <person name="Grigoriev I.V."/>
            <person name="Nagy L.G."/>
            <person name="Martin F."/>
            <person name="Kauserud H."/>
        </authorList>
    </citation>
    <scope>NUCLEOTIDE SEQUENCE</scope>
    <source>
        <strain evidence="1">9144</strain>
    </source>
</reference>
<dbReference type="AlphaFoldDB" id="A0AAD6YLC0"/>